<dbReference type="VEuPathDB" id="FungiDB:CXQ85_000969"/>
<protein>
    <submittedName>
        <fullName evidence="1">Uncharacterized protein</fullName>
    </submittedName>
</protein>
<organism evidence="1 2">
    <name type="scientific">Candidozyma haemuli</name>
    <dbReference type="NCBI Taxonomy" id="45357"/>
    <lineage>
        <taxon>Eukaryota</taxon>
        <taxon>Fungi</taxon>
        <taxon>Dikarya</taxon>
        <taxon>Ascomycota</taxon>
        <taxon>Saccharomycotina</taxon>
        <taxon>Pichiomycetes</taxon>
        <taxon>Metschnikowiaceae</taxon>
        <taxon>Candidozyma</taxon>
    </lineage>
</organism>
<evidence type="ECO:0000313" key="1">
    <source>
        <dbReference type="EMBL" id="PVH18684.1"/>
    </source>
</evidence>
<gene>
    <name evidence="1" type="ORF">CXQ85_000969</name>
</gene>
<dbReference type="EMBL" id="PKFO01000001">
    <property type="protein sequence ID" value="PVH18684.1"/>
    <property type="molecule type" value="Genomic_DNA"/>
</dbReference>
<dbReference type="RefSeq" id="XP_025339624.1">
    <property type="nucleotide sequence ID" value="XM_025484693.1"/>
</dbReference>
<evidence type="ECO:0000313" key="2">
    <source>
        <dbReference type="Proteomes" id="UP000244309"/>
    </source>
</evidence>
<comment type="caution">
    <text evidence="1">The sequence shown here is derived from an EMBL/GenBank/DDBJ whole genome shotgun (WGS) entry which is preliminary data.</text>
</comment>
<dbReference type="Proteomes" id="UP000244309">
    <property type="component" value="Unassembled WGS sequence"/>
</dbReference>
<sequence>MEHFLIIEKRNDRGLVSQCSPIINEEIKRHASRHKSHSTWAYNLDNNVFAITHAIFESEKKYKSKSNAAVTGRALQDTARETRNHSLLAMLSEGVSSLGTGPLSDSCKAMYHIIHPSQLYLRDQQGVGRNHRLKGEFLLTLGDKKLKYEEKASPLAATISDVNGFVFKTDRIKETKSRLPTLFLKFKKPNMFQQETSGCIVRSQMNVTDFLDIQIQLREADEFTDIVERKELMLPLEKKLIADSLTYWPIPEVNTILCQVLMAPYFSADTEVIPGKLYGGSFLKMGGHSFHYDLPLSDPLHTFMPHVDPTYCHESSMFEMDEKYYMSGDLTLRATIKPHNHFRHLGNRIVVTPGMKLSNFLNLSFMLLPGNLVPFRYTYRINALMYVDELKIDLIETVLENNAGSFRYRSHEIPLSVRGWRPVGNWVTQNIYTKFPVLQNFQIPEVGPTFLSGNIFRGYEIRAILKVRHYNSVTSMEVTIGIDIATDTNNCLNKSFDVPVLNEKRRIKLSSIFSNRLIIRLSAPILKQLDLFDYYPRCEMFFLLELSL</sequence>
<dbReference type="AlphaFoldDB" id="A0A2V1ALY7"/>
<name>A0A2V1ALY7_9ASCO</name>
<accession>A0A2V1ALY7</accession>
<dbReference type="GeneID" id="37006300"/>
<reference evidence="1 2" key="1">
    <citation type="submission" date="2017-12" db="EMBL/GenBank/DDBJ databases">
        <title>Genome Sequence of a Multidrug-Resistant Candida haemulonii Isolate from a Patient with Chronic Leg Ulcers in Israel.</title>
        <authorList>
            <person name="Chow N.A."/>
            <person name="Gade L."/>
            <person name="Batra D."/>
            <person name="Rowe L.A."/>
            <person name="Ben-Ami R."/>
            <person name="Loparev V.N."/>
            <person name="Litvintseva A.P."/>
        </authorList>
    </citation>
    <scope>NUCLEOTIDE SEQUENCE [LARGE SCALE GENOMIC DNA]</scope>
    <source>
        <strain evidence="1 2">B11899</strain>
    </source>
</reference>
<keyword evidence="2" id="KW-1185">Reference proteome</keyword>
<proteinExistence type="predicted"/>